<dbReference type="Pfam" id="PF11412">
    <property type="entry name" value="DsbD_N"/>
    <property type="match status" value="1"/>
</dbReference>
<evidence type="ECO:0000259" key="10">
    <source>
        <dbReference type="PROSITE" id="PS51352"/>
    </source>
</evidence>
<evidence type="ECO:0000256" key="8">
    <source>
        <dbReference type="SAM" id="Phobius"/>
    </source>
</evidence>
<keyword evidence="3 8" id="KW-0812">Transmembrane</keyword>
<dbReference type="InterPro" id="IPR036929">
    <property type="entry name" value="DsbDN_sf"/>
</dbReference>
<feature type="signal peptide" evidence="9">
    <location>
        <begin position="1"/>
        <end position="22"/>
    </location>
</feature>
<sequence length="602" mass="62539">MRKASLLALVWVLIAAILPARALEAPLPMDEAFVPGIARQDDGRLAITWTIADGYYLYRDFLAAEDEGNRPITLQTEPGTVKDDPGFGTTEVYYQKASARIANAPPLIRLTYQGCQDGGLCYPPTTRTIDTAAMTISKPVGGFAFAPAKDARPVEAPDTGFSIAADGGETAVDRLMTGGGFALLLAGFLGFGLLLAFTPCVFPMYPIVAAMLTREGEGLTARRGFMLASAYVLALASAFGLLGIVAAWSGQNLQIVMQSPVAVGVVAALFVLLALSSFGLFHIKLPAVIGNRLSGGRHKGGSVAAAALLGLSSAFLIGPCVTAPLAGALLYIARTGDIAVGALALFALGLGKGIPLIIMATIGGKALPRAGAWMERVRHVFGFAFLGTAIWLATPLVPERFVLLPWAVFSLAFGIYAVAPDGLRSTGGYGVLTRLTAVVSLIWGSLLLVGFGLGASDPLTPLGPLKRAASVDQTAAIQKSDFTKVGSAGALSRLLDTAASGRQPTLVYVTAGWCVTCRTIERSVLTKPDVAASLDGIRLVSLDVSTLDAENGALMRSLAVVGPPTMIFFNRSKEEAPGTRLVGEITAGSLAEAARMAKGSAQ</sequence>
<keyword evidence="11" id="KW-0560">Oxidoreductase</keyword>
<dbReference type="InterPro" id="IPR028250">
    <property type="entry name" value="DsbDN"/>
</dbReference>
<dbReference type="EC" id="1.8.1.8" evidence="11"/>
<evidence type="ECO:0000256" key="3">
    <source>
        <dbReference type="ARBA" id="ARBA00022692"/>
    </source>
</evidence>
<dbReference type="InterPro" id="IPR036249">
    <property type="entry name" value="Thioredoxin-like_sf"/>
</dbReference>
<feature type="transmembrane region" description="Helical" evidence="8">
    <location>
        <begin position="303"/>
        <end position="332"/>
    </location>
</feature>
<gene>
    <name evidence="11" type="primary">dsbD</name>
    <name evidence="11" type="ORF">NE863_31105</name>
</gene>
<dbReference type="GO" id="GO:0005886">
    <property type="term" value="C:plasma membrane"/>
    <property type="evidence" value="ECO:0007669"/>
    <property type="project" value="UniProtKB-SubCell"/>
</dbReference>
<proteinExistence type="predicted"/>
<dbReference type="GO" id="GO:0017004">
    <property type="term" value="P:cytochrome complex assembly"/>
    <property type="evidence" value="ECO:0007669"/>
    <property type="project" value="UniProtKB-KW"/>
</dbReference>
<keyword evidence="9" id="KW-0732">Signal</keyword>
<accession>A0A9Q8YF70</accession>
<dbReference type="InterPro" id="IPR013766">
    <property type="entry name" value="Thioredoxin_domain"/>
</dbReference>
<feature type="transmembrane region" description="Helical" evidence="8">
    <location>
        <begin position="403"/>
        <end position="419"/>
    </location>
</feature>
<organism evidence="11 12">
    <name type="scientific">Ensifer adhaerens</name>
    <name type="common">Sinorhizobium morelense</name>
    <dbReference type="NCBI Taxonomy" id="106592"/>
    <lineage>
        <taxon>Bacteria</taxon>
        <taxon>Pseudomonadati</taxon>
        <taxon>Pseudomonadota</taxon>
        <taxon>Alphaproteobacteria</taxon>
        <taxon>Hyphomicrobiales</taxon>
        <taxon>Rhizobiaceae</taxon>
        <taxon>Sinorhizobium/Ensifer group</taxon>
        <taxon>Ensifer</taxon>
    </lineage>
</organism>
<evidence type="ECO:0000256" key="9">
    <source>
        <dbReference type="SAM" id="SignalP"/>
    </source>
</evidence>
<geneLocation type="plasmid" evidence="11 12">
    <name>pB</name>
</geneLocation>
<dbReference type="Pfam" id="PF02683">
    <property type="entry name" value="DsbD_TM"/>
    <property type="match status" value="1"/>
</dbReference>
<dbReference type="PANTHER" id="PTHR32234:SF0">
    <property type="entry name" value="THIOL:DISULFIDE INTERCHANGE PROTEIN DSBD"/>
    <property type="match status" value="1"/>
</dbReference>
<evidence type="ECO:0000313" key="12">
    <source>
        <dbReference type="Proteomes" id="UP001055460"/>
    </source>
</evidence>
<keyword evidence="7" id="KW-0676">Redox-active center</keyword>
<feature type="transmembrane region" description="Helical" evidence="8">
    <location>
        <begin position="380"/>
        <end position="397"/>
    </location>
</feature>
<protein>
    <submittedName>
        <fullName evidence="11">Protein-disulfide reductase DsbD</fullName>
        <ecNumber evidence="11">1.8.1.8</ecNumber>
    </submittedName>
</protein>
<comment type="subcellular location">
    <subcellularLocation>
        <location evidence="1">Cell membrane</location>
        <topology evidence="1">Multi-pass membrane protein</topology>
    </subcellularLocation>
</comment>
<feature type="transmembrane region" description="Helical" evidence="8">
    <location>
        <begin position="431"/>
        <end position="453"/>
    </location>
</feature>
<dbReference type="Gene3D" id="2.60.40.1250">
    <property type="entry name" value="Thiol:disulfide interchange protein DsbD, N-terminal domain"/>
    <property type="match status" value="1"/>
</dbReference>
<feature type="domain" description="Thioredoxin" evidence="10">
    <location>
        <begin position="473"/>
        <end position="599"/>
    </location>
</feature>
<evidence type="ECO:0000256" key="7">
    <source>
        <dbReference type="ARBA" id="ARBA00023284"/>
    </source>
</evidence>
<feature type="chain" id="PRO_5040223879" evidence="9">
    <location>
        <begin position="23"/>
        <end position="602"/>
    </location>
</feature>
<dbReference type="RefSeq" id="WP_252160919.1">
    <property type="nucleotide sequence ID" value="NZ_CP098809.1"/>
</dbReference>
<keyword evidence="2" id="KW-1003">Cell membrane</keyword>
<keyword evidence="4" id="KW-0201">Cytochrome c-type biogenesis</keyword>
<dbReference type="InterPro" id="IPR017937">
    <property type="entry name" value="Thioredoxin_CS"/>
</dbReference>
<evidence type="ECO:0000256" key="6">
    <source>
        <dbReference type="ARBA" id="ARBA00023136"/>
    </source>
</evidence>
<evidence type="ECO:0000313" key="11">
    <source>
        <dbReference type="EMBL" id="USJ26952.1"/>
    </source>
</evidence>
<evidence type="ECO:0000256" key="2">
    <source>
        <dbReference type="ARBA" id="ARBA00022475"/>
    </source>
</evidence>
<evidence type="ECO:0000256" key="1">
    <source>
        <dbReference type="ARBA" id="ARBA00004651"/>
    </source>
</evidence>
<dbReference type="EMBL" id="CP098809">
    <property type="protein sequence ID" value="USJ26952.1"/>
    <property type="molecule type" value="Genomic_DNA"/>
</dbReference>
<dbReference type="PROSITE" id="PS00194">
    <property type="entry name" value="THIOREDOXIN_1"/>
    <property type="match status" value="1"/>
</dbReference>
<feature type="transmembrane region" description="Helical" evidence="8">
    <location>
        <begin position="225"/>
        <end position="249"/>
    </location>
</feature>
<dbReference type="SUPFAM" id="SSF74863">
    <property type="entry name" value="Thiol:disulfide interchange protein DsbD, N-terminal domain (DsbD-alpha)"/>
    <property type="match status" value="1"/>
</dbReference>
<keyword evidence="6 8" id="KW-0472">Membrane</keyword>
<keyword evidence="5 8" id="KW-1133">Transmembrane helix</keyword>
<feature type="transmembrane region" description="Helical" evidence="8">
    <location>
        <begin position="261"/>
        <end position="283"/>
    </location>
</feature>
<dbReference type="Gene3D" id="3.40.30.10">
    <property type="entry name" value="Glutaredoxin"/>
    <property type="match status" value="1"/>
</dbReference>
<dbReference type="GO" id="GO:0045454">
    <property type="term" value="P:cell redox homeostasis"/>
    <property type="evidence" value="ECO:0007669"/>
    <property type="project" value="TreeGrafter"/>
</dbReference>
<feature type="transmembrane region" description="Helical" evidence="8">
    <location>
        <begin position="338"/>
        <end position="359"/>
    </location>
</feature>
<evidence type="ECO:0000256" key="4">
    <source>
        <dbReference type="ARBA" id="ARBA00022748"/>
    </source>
</evidence>
<dbReference type="Pfam" id="PF13899">
    <property type="entry name" value="Thioredoxin_7"/>
    <property type="match status" value="1"/>
</dbReference>
<dbReference type="Proteomes" id="UP001055460">
    <property type="component" value="Plasmid pB"/>
</dbReference>
<name>A0A9Q8YF70_ENSAD</name>
<dbReference type="NCBIfam" id="NF001419">
    <property type="entry name" value="PRK00293.1"/>
    <property type="match status" value="1"/>
</dbReference>
<feature type="transmembrane region" description="Helical" evidence="8">
    <location>
        <begin position="181"/>
        <end position="205"/>
    </location>
</feature>
<reference evidence="11" key="1">
    <citation type="submission" date="2022-06" db="EMBL/GenBank/DDBJ databases">
        <title>Physiological and biochemical characterization and genomic elucidation of a strain of the genus Ensifer adhaerens M8 that combines arsenic oxidation and chromium reduction.</title>
        <authorList>
            <person name="Li X."/>
            <person name="Yu c."/>
        </authorList>
    </citation>
    <scope>NUCLEOTIDE SEQUENCE</scope>
    <source>
        <strain evidence="11">M8</strain>
        <plasmid evidence="11">pB</plasmid>
    </source>
</reference>
<dbReference type="PROSITE" id="PS51352">
    <property type="entry name" value="THIOREDOXIN_2"/>
    <property type="match status" value="1"/>
</dbReference>
<keyword evidence="11" id="KW-0614">Plasmid</keyword>
<evidence type="ECO:0000256" key="5">
    <source>
        <dbReference type="ARBA" id="ARBA00022989"/>
    </source>
</evidence>
<dbReference type="SUPFAM" id="SSF52833">
    <property type="entry name" value="Thioredoxin-like"/>
    <property type="match status" value="1"/>
</dbReference>
<dbReference type="InterPro" id="IPR003834">
    <property type="entry name" value="Cyt_c_assmbl_TM_dom"/>
</dbReference>
<dbReference type="GO" id="GO:0047134">
    <property type="term" value="F:protein-disulfide reductase [NAD(P)H] activity"/>
    <property type="evidence" value="ECO:0007669"/>
    <property type="project" value="UniProtKB-EC"/>
</dbReference>
<dbReference type="PANTHER" id="PTHR32234">
    <property type="entry name" value="THIOL:DISULFIDE INTERCHANGE PROTEIN DSBD"/>
    <property type="match status" value="1"/>
</dbReference>
<dbReference type="AlphaFoldDB" id="A0A9Q8YF70"/>